<evidence type="ECO:0000256" key="1">
    <source>
        <dbReference type="ARBA" id="ARBA00004651"/>
    </source>
</evidence>
<evidence type="ECO:0000313" key="10">
    <source>
        <dbReference type="EMBL" id="KRL63952.1"/>
    </source>
</evidence>
<dbReference type="eggNOG" id="COG1132">
    <property type="taxonomic scope" value="Bacteria"/>
</dbReference>
<protein>
    <submittedName>
        <fullName evidence="10">ABC transporter</fullName>
    </submittedName>
</protein>
<feature type="transmembrane region" description="Helical" evidence="7">
    <location>
        <begin position="132"/>
        <end position="161"/>
    </location>
</feature>
<evidence type="ECO:0000259" key="8">
    <source>
        <dbReference type="PROSITE" id="PS50893"/>
    </source>
</evidence>
<dbReference type="Gene3D" id="3.40.50.300">
    <property type="entry name" value="P-loop containing nucleotide triphosphate hydrolases"/>
    <property type="match status" value="1"/>
</dbReference>
<dbReference type="AlphaFoldDB" id="A0A0R1S4K6"/>
<evidence type="ECO:0000256" key="6">
    <source>
        <dbReference type="ARBA" id="ARBA00023136"/>
    </source>
</evidence>
<dbReference type="STRING" id="1122152.GCA_000425905_00480"/>
<evidence type="ECO:0000256" key="7">
    <source>
        <dbReference type="SAM" id="Phobius"/>
    </source>
</evidence>
<dbReference type="PROSITE" id="PS00211">
    <property type="entry name" value="ABC_TRANSPORTER_1"/>
    <property type="match status" value="1"/>
</dbReference>
<keyword evidence="11" id="KW-1185">Reference proteome</keyword>
<dbReference type="PANTHER" id="PTHR24221:SF654">
    <property type="entry name" value="ATP-BINDING CASSETTE SUB-FAMILY B MEMBER 6"/>
    <property type="match status" value="1"/>
</dbReference>
<comment type="caution">
    <text evidence="10">The sequence shown here is derived from an EMBL/GenBank/DDBJ whole genome shotgun (WGS) entry which is preliminary data.</text>
</comment>
<dbReference type="InterPro" id="IPR039421">
    <property type="entry name" value="Type_1_exporter"/>
</dbReference>
<feature type="transmembrane region" description="Helical" evidence="7">
    <location>
        <begin position="246"/>
        <end position="269"/>
    </location>
</feature>
<dbReference type="InterPro" id="IPR017871">
    <property type="entry name" value="ABC_transporter-like_CS"/>
</dbReference>
<dbReference type="EMBL" id="AZFB01000001">
    <property type="protein sequence ID" value="KRL63952.1"/>
    <property type="molecule type" value="Genomic_DNA"/>
</dbReference>
<sequence length="515" mass="57557">MTFKELFKVNPVRFLSIVFLAIINAGAIALSSYFVLVSSTALQALKWQMWVSTTIGLCLAYFLSTLAEPVYTILLQKQVQNYFHEVRADIITHYYEDATRPAVSKMQNRVTNDLELMAENKLTKLTSMINNAAILVISAVIIYSLHWSLLIILLIIVAAGLSLPKLIDKPLQRALEKLSGANEEYLKRISQWLDGISEIRRFLAGAKLFQVLAKTSTKLEQATIKQTKLKQALAFNNELVSLLTDFVLTFAAAILFINGQVAFGVIVGIGNFQFYIMNAIEELANDLGEIKSTKSLSQVITESRKTLISKSENEDSIQISTTDLIYQYPNGEELHYPAQVFKAGEKVLLTGDTGAGKSTFLKLLIGELSPKLGNIKINQKSVSYLPQQSVLFPGTVRENITMFDSKLNSQVEEVAEQMGLSVDLKSHKIRLDKQINLDQLNVSGGQRQKIILARNLIHQKPIMLIDEGTSAIDKNTTLEILKNLKTSPATIIFIAHNFSPEMRAIFDREVHFSKK</sequence>
<proteinExistence type="predicted"/>
<evidence type="ECO:0000256" key="5">
    <source>
        <dbReference type="ARBA" id="ARBA00022989"/>
    </source>
</evidence>
<dbReference type="OrthoDB" id="2326711at2"/>
<dbReference type="InterPro" id="IPR025662">
    <property type="entry name" value="Sigma_54_int_dom_ATP-bd_1"/>
</dbReference>
<dbReference type="GO" id="GO:0005524">
    <property type="term" value="F:ATP binding"/>
    <property type="evidence" value="ECO:0007669"/>
    <property type="project" value="UniProtKB-KW"/>
</dbReference>
<keyword evidence="5 7" id="KW-1133">Transmembrane helix</keyword>
<dbReference type="PANTHER" id="PTHR24221">
    <property type="entry name" value="ATP-BINDING CASSETTE SUB-FAMILY B"/>
    <property type="match status" value="1"/>
</dbReference>
<dbReference type="GO" id="GO:0140359">
    <property type="term" value="F:ABC-type transporter activity"/>
    <property type="evidence" value="ECO:0007669"/>
    <property type="project" value="InterPro"/>
</dbReference>
<dbReference type="SUPFAM" id="SSF52540">
    <property type="entry name" value="P-loop containing nucleoside triphosphate hydrolases"/>
    <property type="match status" value="1"/>
</dbReference>
<dbReference type="PATRIC" id="fig|1122152.4.peg.202"/>
<dbReference type="InterPro" id="IPR027417">
    <property type="entry name" value="P-loop_NTPase"/>
</dbReference>
<dbReference type="GO" id="GO:0016887">
    <property type="term" value="F:ATP hydrolysis activity"/>
    <property type="evidence" value="ECO:0007669"/>
    <property type="project" value="InterPro"/>
</dbReference>
<dbReference type="Proteomes" id="UP000051931">
    <property type="component" value="Unassembled WGS sequence"/>
</dbReference>
<dbReference type="SMART" id="SM00382">
    <property type="entry name" value="AAA"/>
    <property type="match status" value="1"/>
</dbReference>
<name>A0A0R1S4K6_9LACO</name>
<evidence type="ECO:0000259" key="9">
    <source>
        <dbReference type="PROSITE" id="PS50929"/>
    </source>
</evidence>
<dbReference type="InterPro" id="IPR003593">
    <property type="entry name" value="AAA+_ATPase"/>
</dbReference>
<dbReference type="GO" id="GO:0034040">
    <property type="term" value="F:ATPase-coupled lipid transmembrane transporter activity"/>
    <property type="evidence" value="ECO:0007669"/>
    <property type="project" value="TreeGrafter"/>
</dbReference>
<comment type="subcellular location">
    <subcellularLocation>
        <location evidence="1">Cell membrane</location>
        <topology evidence="1">Multi-pass membrane protein</topology>
    </subcellularLocation>
</comment>
<feature type="domain" description="ABC transmembrane type-1" evidence="9">
    <location>
        <begin position="14"/>
        <end position="292"/>
    </location>
</feature>
<accession>A0A0R1S4K6</accession>
<dbReference type="InterPro" id="IPR011527">
    <property type="entry name" value="ABC1_TM_dom"/>
</dbReference>
<dbReference type="PROSITE" id="PS50893">
    <property type="entry name" value="ABC_TRANSPORTER_2"/>
    <property type="match status" value="1"/>
</dbReference>
<feature type="transmembrane region" description="Helical" evidence="7">
    <location>
        <begin position="47"/>
        <end position="67"/>
    </location>
</feature>
<dbReference type="Gene3D" id="1.20.1560.10">
    <property type="entry name" value="ABC transporter type 1, transmembrane domain"/>
    <property type="match status" value="1"/>
</dbReference>
<keyword evidence="6 7" id="KW-0472">Membrane</keyword>
<dbReference type="InterPro" id="IPR036640">
    <property type="entry name" value="ABC1_TM_sf"/>
</dbReference>
<feature type="domain" description="ABC transporter" evidence="8">
    <location>
        <begin position="319"/>
        <end position="514"/>
    </location>
</feature>
<gene>
    <name evidence="10" type="ORF">FC23_GL000200</name>
</gene>
<evidence type="ECO:0000256" key="3">
    <source>
        <dbReference type="ARBA" id="ARBA00022741"/>
    </source>
</evidence>
<feature type="transmembrane region" description="Helical" evidence="7">
    <location>
        <begin position="12"/>
        <end position="35"/>
    </location>
</feature>
<dbReference type="GO" id="GO:0005886">
    <property type="term" value="C:plasma membrane"/>
    <property type="evidence" value="ECO:0007669"/>
    <property type="project" value="UniProtKB-SubCell"/>
</dbReference>
<keyword evidence="3" id="KW-0547">Nucleotide-binding</keyword>
<keyword evidence="2 7" id="KW-0812">Transmembrane</keyword>
<dbReference type="RefSeq" id="WP_027824678.1">
    <property type="nucleotide sequence ID" value="NZ_AUEI01000004.1"/>
</dbReference>
<organism evidence="10 11">
    <name type="scientific">Lactobacillus psittaci DSM 15354</name>
    <dbReference type="NCBI Taxonomy" id="1122152"/>
    <lineage>
        <taxon>Bacteria</taxon>
        <taxon>Bacillati</taxon>
        <taxon>Bacillota</taxon>
        <taxon>Bacilli</taxon>
        <taxon>Lactobacillales</taxon>
        <taxon>Lactobacillaceae</taxon>
        <taxon>Lactobacillus</taxon>
    </lineage>
</organism>
<dbReference type="PROSITE" id="PS50929">
    <property type="entry name" value="ABC_TM1F"/>
    <property type="match status" value="1"/>
</dbReference>
<keyword evidence="4" id="KW-0067">ATP-binding</keyword>
<dbReference type="InterPro" id="IPR003439">
    <property type="entry name" value="ABC_transporter-like_ATP-bd"/>
</dbReference>
<evidence type="ECO:0000256" key="4">
    <source>
        <dbReference type="ARBA" id="ARBA00022840"/>
    </source>
</evidence>
<reference evidence="10 11" key="1">
    <citation type="journal article" date="2015" name="Genome Announc.">
        <title>Expanding the biotechnology potential of lactobacilli through comparative genomics of 213 strains and associated genera.</title>
        <authorList>
            <person name="Sun Z."/>
            <person name="Harris H.M."/>
            <person name="McCann A."/>
            <person name="Guo C."/>
            <person name="Argimon S."/>
            <person name="Zhang W."/>
            <person name="Yang X."/>
            <person name="Jeffery I.B."/>
            <person name="Cooney J.C."/>
            <person name="Kagawa T.F."/>
            <person name="Liu W."/>
            <person name="Song Y."/>
            <person name="Salvetti E."/>
            <person name="Wrobel A."/>
            <person name="Rasinkangas P."/>
            <person name="Parkhill J."/>
            <person name="Rea M.C."/>
            <person name="O'Sullivan O."/>
            <person name="Ritari J."/>
            <person name="Douillard F.P."/>
            <person name="Paul Ross R."/>
            <person name="Yang R."/>
            <person name="Briner A.E."/>
            <person name="Felis G.E."/>
            <person name="de Vos W.M."/>
            <person name="Barrangou R."/>
            <person name="Klaenhammer T.R."/>
            <person name="Caufield P.W."/>
            <person name="Cui Y."/>
            <person name="Zhang H."/>
            <person name="O'Toole P.W."/>
        </authorList>
    </citation>
    <scope>NUCLEOTIDE SEQUENCE [LARGE SCALE GENOMIC DNA]</scope>
    <source>
        <strain evidence="10 11">DSM 15354</strain>
    </source>
</reference>
<evidence type="ECO:0000313" key="11">
    <source>
        <dbReference type="Proteomes" id="UP000051931"/>
    </source>
</evidence>
<dbReference type="Pfam" id="PF00664">
    <property type="entry name" value="ABC_membrane"/>
    <property type="match status" value="1"/>
</dbReference>
<dbReference type="PROSITE" id="PS00675">
    <property type="entry name" value="SIGMA54_INTERACT_1"/>
    <property type="match status" value="1"/>
</dbReference>
<dbReference type="SUPFAM" id="SSF90123">
    <property type="entry name" value="ABC transporter transmembrane region"/>
    <property type="match status" value="1"/>
</dbReference>
<dbReference type="Pfam" id="PF00005">
    <property type="entry name" value="ABC_tran"/>
    <property type="match status" value="1"/>
</dbReference>
<evidence type="ECO:0000256" key="2">
    <source>
        <dbReference type="ARBA" id="ARBA00022692"/>
    </source>
</evidence>